<feature type="compositionally biased region" description="Low complexity" evidence="2">
    <location>
        <begin position="32"/>
        <end position="49"/>
    </location>
</feature>
<dbReference type="EMBL" id="LGRX02029303">
    <property type="protein sequence ID" value="KAK3247012.1"/>
    <property type="molecule type" value="Genomic_DNA"/>
</dbReference>
<feature type="compositionally biased region" description="Basic residues" evidence="2">
    <location>
        <begin position="597"/>
        <end position="607"/>
    </location>
</feature>
<reference evidence="4 5" key="1">
    <citation type="journal article" date="2015" name="Genome Biol. Evol.">
        <title>Comparative Genomics of a Bacterivorous Green Alga Reveals Evolutionary Causalities and Consequences of Phago-Mixotrophic Mode of Nutrition.</title>
        <authorList>
            <person name="Burns J.A."/>
            <person name="Paasch A."/>
            <person name="Narechania A."/>
            <person name="Kim E."/>
        </authorList>
    </citation>
    <scope>NUCLEOTIDE SEQUENCE [LARGE SCALE GENOMIC DNA]</scope>
    <source>
        <strain evidence="4 5">PLY_AMNH</strain>
    </source>
</reference>
<dbReference type="Proteomes" id="UP001190700">
    <property type="component" value="Unassembled WGS sequence"/>
</dbReference>
<feature type="region of interest" description="Disordered" evidence="2">
    <location>
        <begin position="577"/>
        <end position="751"/>
    </location>
</feature>
<feature type="compositionally biased region" description="Basic residues" evidence="2">
    <location>
        <begin position="641"/>
        <end position="651"/>
    </location>
</feature>
<feature type="region of interest" description="Disordered" evidence="2">
    <location>
        <begin position="1053"/>
        <end position="1154"/>
    </location>
</feature>
<dbReference type="GO" id="GO:0008270">
    <property type="term" value="F:zinc ion binding"/>
    <property type="evidence" value="ECO:0007669"/>
    <property type="project" value="InterPro"/>
</dbReference>
<feature type="compositionally biased region" description="Basic and acidic residues" evidence="2">
    <location>
        <begin position="186"/>
        <end position="195"/>
    </location>
</feature>
<keyword evidence="1" id="KW-0175">Coiled coil</keyword>
<feature type="coiled-coil region" evidence="1">
    <location>
        <begin position="798"/>
        <end position="834"/>
    </location>
</feature>
<feature type="region of interest" description="Disordered" evidence="2">
    <location>
        <begin position="1"/>
        <end position="231"/>
    </location>
</feature>
<feature type="compositionally biased region" description="Gly residues" evidence="2">
    <location>
        <begin position="1099"/>
        <end position="1116"/>
    </location>
</feature>
<dbReference type="InterPro" id="IPR001878">
    <property type="entry name" value="Znf_CCHC"/>
</dbReference>
<feature type="compositionally biased region" description="Basic and acidic residues" evidence="2">
    <location>
        <begin position="708"/>
        <end position="738"/>
    </location>
</feature>
<feature type="compositionally biased region" description="Low complexity" evidence="2">
    <location>
        <begin position="653"/>
        <end position="681"/>
    </location>
</feature>
<evidence type="ECO:0000313" key="4">
    <source>
        <dbReference type="EMBL" id="KAK3247012.1"/>
    </source>
</evidence>
<feature type="compositionally biased region" description="Low complexity" evidence="2">
    <location>
        <begin position="1134"/>
        <end position="1149"/>
    </location>
</feature>
<evidence type="ECO:0000259" key="3">
    <source>
        <dbReference type="SMART" id="SM00343"/>
    </source>
</evidence>
<feature type="region of interest" description="Disordered" evidence="2">
    <location>
        <begin position="845"/>
        <end position="870"/>
    </location>
</feature>
<gene>
    <name evidence="4" type="ORF">CYMTET_43481</name>
</gene>
<evidence type="ECO:0000313" key="5">
    <source>
        <dbReference type="Proteomes" id="UP001190700"/>
    </source>
</evidence>
<sequence>MLYSDDEIFGGRPGCAPAAAGSRLAGGNFGLGASSRARSGGRSFRGPGSVEFWGAVGRSEGRDWRPGQGGGGVRRSLESQYKTPEPLTPPPGLSEVPPEDQRSAVPAQGASRKYSAGRGRLPAVPAPLRGRTAAGGTQGVRRGHPAREDRERAGSNRALRGPAGAPELEIGVAPSASMLESGPEPTRVERQERFSGAHLATVRARESDHRSLIGLESSDSGSEEERVRRALASEPRIPATRLEWVEAPPGFECPSNGALVVYGIEQQTSSSVEGSKLSVQALAWHPKVQSAPPAGSETAKPDLERRVKAFLGRQRQSQLATILGEWNAAVVLAAQRRERGTLAASRREALLLTHAWSDWAENAKQFVRLKHFHAGVRQRQVRAFFSAWQRHRESVQGKKVRWGEVQGVLDHRKERLMRSSWSTWQSHLKASKCDKAKPRASPEEASRWLDVRRGLRYLGRDQEVTGIVWFQHDDHGLSASGSYQLELYQQPLAETKKVLQQKRTDPFNSLERTSFRAFVVNINRPGQLVGRGVSLRDVRNAVRVAVQSSRRRPPKDPPTPPTDKRWANRFALLSSSDEEPVELNVGPREVPRMARVATRRKPTRSRRKSSEDPLSSESTPPTTDRDSRMEVPTEALLRATTARKKGKRVPRKPSSSPDASSSSSENSARTSESSLVSSLSSSDRKELQDLREELRKESQGRAAAAESLAERMAEQLRESQRVSDERRAAEQAAAEERQAQLTRQLQESQKLAEERQTQLSLQMRESQRVLEERLASEALAVEESRVAIQRAADERIAHELAAQEQRALDQQAAEARKQAESDQLEERLQAAVAAQIQKLVLAQSSPSGPVESGVSIPSPEAETPSSGTHRGLVETASATTCDVRGLSAPTPVKVQQPHAWDMVSLPVRVCQAIRERVVEHGSGGVDAQFLFYKVAREYREAGQADEHGPAACRIRNVARATVRTGERVLTSQVVMGFSESWSSDIPGGECSRCGCSSTESSVRFWACQVTHKVSPIPFPKPQYLPLCGFCTADVWPHALDNFPVVSPPPQGGGVVIASSEVGIPEGSGGSGSPSDPSGPRGPGGSGGGPSGPSDPDGPRGSGGGSSGGPGGPGEPGGPSDPGDLGGQGDDADESGSYWSAASSARSRGGSSHRRTEQDALKWALKMISETVDRYDTAVEGSGHAFGPLIRFVRQVRELLDLEPVRYAMMMTRLGPSASGESGQPVLTTHSLMSEVARHCFSAMGSERRELQSILAASRERRDLTLDVMVAPLARLVVPDRAEMAALGPFLRRVRQSQDRHSRTVREFWDGVHLAHDIVSMLASHGLTTSIPEEEILDIFLTGLTPDLRNRVSLIAERQSSSVLSLDRKNRQDRDRLLAWAIEAERELRQSSERRSSLQLLAHVEVTEEVMALAASANTPTPTGQRLGSPEYEGCRLCKSLEHYARDCPQRAERPKEWAKCIMEEAIAMIGDPEEALAAIGMDFVPEDVSQPEASSTQ</sequence>
<feature type="compositionally biased region" description="Gly residues" evidence="2">
    <location>
        <begin position="1080"/>
        <end position="1090"/>
    </location>
</feature>
<name>A0AAE0F0K8_9CHLO</name>
<evidence type="ECO:0000256" key="2">
    <source>
        <dbReference type="SAM" id="MobiDB-lite"/>
    </source>
</evidence>
<protein>
    <recommendedName>
        <fullName evidence="3">CCHC-type domain-containing protein</fullName>
    </recommendedName>
</protein>
<feature type="compositionally biased region" description="Basic and acidic residues" evidence="2">
    <location>
        <begin position="682"/>
        <end position="699"/>
    </location>
</feature>
<keyword evidence="5" id="KW-1185">Reference proteome</keyword>
<feature type="compositionally biased region" description="Basic and acidic residues" evidence="2">
    <location>
        <begin position="145"/>
        <end position="154"/>
    </location>
</feature>
<feature type="compositionally biased region" description="Polar residues" evidence="2">
    <location>
        <begin position="612"/>
        <end position="622"/>
    </location>
</feature>
<feature type="compositionally biased region" description="Low complexity" evidence="2">
    <location>
        <begin position="845"/>
        <end position="860"/>
    </location>
</feature>
<feature type="region of interest" description="Disordered" evidence="2">
    <location>
        <begin position="546"/>
        <end position="565"/>
    </location>
</feature>
<accession>A0AAE0F0K8</accession>
<evidence type="ECO:0000256" key="1">
    <source>
        <dbReference type="SAM" id="Coils"/>
    </source>
</evidence>
<comment type="caution">
    <text evidence="4">The sequence shown here is derived from an EMBL/GenBank/DDBJ whole genome shotgun (WGS) entry which is preliminary data.</text>
</comment>
<proteinExistence type="predicted"/>
<organism evidence="4 5">
    <name type="scientific">Cymbomonas tetramitiformis</name>
    <dbReference type="NCBI Taxonomy" id="36881"/>
    <lineage>
        <taxon>Eukaryota</taxon>
        <taxon>Viridiplantae</taxon>
        <taxon>Chlorophyta</taxon>
        <taxon>Pyramimonadophyceae</taxon>
        <taxon>Pyramimonadales</taxon>
        <taxon>Pyramimonadaceae</taxon>
        <taxon>Cymbomonas</taxon>
    </lineage>
</organism>
<dbReference type="SMART" id="SM00343">
    <property type="entry name" value="ZnF_C2HC"/>
    <property type="match status" value="1"/>
</dbReference>
<dbReference type="GO" id="GO:0003676">
    <property type="term" value="F:nucleic acid binding"/>
    <property type="evidence" value="ECO:0007669"/>
    <property type="project" value="InterPro"/>
</dbReference>
<feature type="domain" description="CCHC-type" evidence="3">
    <location>
        <begin position="1433"/>
        <end position="1449"/>
    </location>
</feature>